<sequence length="243" mass="27093">MGCEEVRSKSNGVLEKRRRRGFWTVFSCFGGGAGMATKVTRGKRVAVVPVDGESDHKVTHGDVIVAKKERKKEMNCRRSFKDKSKVTDAPTKPQPTKEITTMHQVASNLKPQIEPAPVYWMLDPVQTQTQNRTSRPASPKPVNQPASEMVCEESLKKDGYGPYMGLCVLTFALAVMVLGGLTFGVICVCGWFGVLYMLKPVTKLEQDSGTIEQKLEEVDVNSVEYKKMVVLRGFLERGKRKSF</sequence>
<feature type="compositionally biased region" description="Basic and acidic residues" evidence="1">
    <location>
        <begin position="74"/>
        <end position="86"/>
    </location>
</feature>
<keyword evidence="2" id="KW-1133">Transmembrane helix</keyword>
<dbReference type="Proteomes" id="UP001140206">
    <property type="component" value="Chromosome 2"/>
</dbReference>
<dbReference type="PANTHER" id="PTHR34379:SF6">
    <property type="entry name" value="PROTEIN 3F"/>
    <property type="match status" value="1"/>
</dbReference>
<feature type="region of interest" description="Disordered" evidence="1">
    <location>
        <begin position="127"/>
        <end position="147"/>
    </location>
</feature>
<evidence type="ECO:0000313" key="3">
    <source>
        <dbReference type="EMBL" id="KAJ4784297.1"/>
    </source>
</evidence>
<feature type="compositionally biased region" description="Polar residues" evidence="1">
    <location>
        <begin position="127"/>
        <end position="136"/>
    </location>
</feature>
<name>A0AAV8ET08_9POAL</name>
<feature type="region of interest" description="Disordered" evidence="1">
    <location>
        <begin position="74"/>
        <end position="97"/>
    </location>
</feature>
<dbReference type="PANTHER" id="PTHR34379">
    <property type="entry name" value="OS07G0553800 PROTEIN"/>
    <property type="match status" value="1"/>
</dbReference>
<evidence type="ECO:0000256" key="1">
    <source>
        <dbReference type="SAM" id="MobiDB-lite"/>
    </source>
</evidence>
<keyword evidence="2" id="KW-0812">Transmembrane</keyword>
<feature type="transmembrane region" description="Helical" evidence="2">
    <location>
        <begin position="163"/>
        <end position="196"/>
    </location>
</feature>
<keyword evidence="2" id="KW-0472">Membrane</keyword>
<organism evidence="3 4">
    <name type="scientific">Rhynchospora pubera</name>
    <dbReference type="NCBI Taxonomy" id="906938"/>
    <lineage>
        <taxon>Eukaryota</taxon>
        <taxon>Viridiplantae</taxon>
        <taxon>Streptophyta</taxon>
        <taxon>Embryophyta</taxon>
        <taxon>Tracheophyta</taxon>
        <taxon>Spermatophyta</taxon>
        <taxon>Magnoliopsida</taxon>
        <taxon>Liliopsida</taxon>
        <taxon>Poales</taxon>
        <taxon>Cyperaceae</taxon>
        <taxon>Cyperoideae</taxon>
        <taxon>Rhynchosporeae</taxon>
        <taxon>Rhynchospora</taxon>
    </lineage>
</organism>
<dbReference type="InterPro" id="IPR040411">
    <property type="entry name" value="At5g23160-like"/>
</dbReference>
<evidence type="ECO:0000313" key="4">
    <source>
        <dbReference type="Proteomes" id="UP001140206"/>
    </source>
</evidence>
<reference evidence="3" key="1">
    <citation type="submission" date="2022-08" db="EMBL/GenBank/DDBJ databases">
        <authorList>
            <person name="Marques A."/>
        </authorList>
    </citation>
    <scope>NUCLEOTIDE SEQUENCE</scope>
    <source>
        <strain evidence="3">RhyPub2mFocal</strain>
        <tissue evidence="3">Leaves</tissue>
    </source>
</reference>
<accession>A0AAV8ET08</accession>
<proteinExistence type="predicted"/>
<dbReference type="AlphaFoldDB" id="A0AAV8ET08"/>
<gene>
    <name evidence="3" type="ORF">LUZ62_035543</name>
</gene>
<keyword evidence="4" id="KW-1185">Reference proteome</keyword>
<evidence type="ECO:0000256" key="2">
    <source>
        <dbReference type="SAM" id="Phobius"/>
    </source>
</evidence>
<protein>
    <submittedName>
        <fullName evidence="3">Uncharacterized protein</fullName>
    </submittedName>
</protein>
<dbReference type="EMBL" id="JAMFTS010000002">
    <property type="protein sequence ID" value="KAJ4784297.1"/>
    <property type="molecule type" value="Genomic_DNA"/>
</dbReference>
<comment type="caution">
    <text evidence="3">The sequence shown here is derived from an EMBL/GenBank/DDBJ whole genome shotgun (WGS) entry which is preliminary data.</text>
</comment>